<dbReference type="PANTHER" id="PTHR33116:SF79">
    <property type="entry name" value="REVERSE TRANSCRIPTASE DOMAIN, ZINC FINGER, CCHC-TYPE-RELATED"/>
    <property type="match status" value="1"/>
</dbReference>
<reference evidence="1" key="2">
    <citation type="submission" date="2022-01" db="EMBL/GenBank/DDBJ databases">
        <authorList>
            <person name="Yamashiro T."/>
            <person name="Shiraishi A."/>
            <person name="Satake H."/>
            <person name="Nakayama K."/>
        </authorList>
    </citation>
    <scope>NUCLEOTIDE SEQUENCE</scope>
</reference>
<evidence type="ECO:0000313" key="1">
    <source>
        <dbReference type="EMBL" id="GJT89252.1"/>
    </source>
</evidence>
<gene>
    <name evidence="1" type="ORF">Tco_1070969</name>
</gene>
<protein>
    <recommendedName>
        <fullName evidence="3">Reverse transcriptase domain-containing protein</fullName>
    </recommendedName>
</protein>
<accession>A0ABQ5HMY7</accession>
<proteinExistence type="predicted"/>
<dbReference type="EMBL" id="BQNB010019805">
    <property type="protein sequence ID" value="GJT89252.1"/>
    <property type="molecule type" value="Genomic_DNA"/>
</dbReference>
<evidence type="ECO:0008006" key="3">
    <source>
        <dbReference type="Google" id="ProtNLM"/>
    </source>
</evidence>
<sequence length="101" mass="11342">MERRLSLEEDGSNISLLQYANDALFFGKWSVSNARHLVRILDCFRDVSGLKINLSKSRLFVIGILIDDVASVDRAINCSYDSLMFTYLGLPVGKSIKRVDA</sequence>
<name>A0ABQ5HMY7_9ASTR</name>
<comment type="caution">
    <text evidence="1">The sequence shown here is derived from an EMBL/GenBank/DDBJ whole genome shotgun (WGS) entry which is preliminary data.</text>
</comment>
<evidence type="ECO:0000313" key="2">
    <source>
        <dbReference type="Proteomes" id="UP001151760"/>
    </source>
</evidence>
<dbReference type="PANTHER" id="PTHR33116">
    <property type="entry name" value="REVERSE TRANSCRIPTASE ZINC-BINDING DOMAIN-CONTAINING PROTEIN-RELATED-RELATED"/>
    <property type="match status" value="1"/>
</dbReference>
<keyword evidence="2" id="KW-1185">Reference proteome</keyword>
<reference evidence="1" key="1">
    <citation type="journal article" date="2022" name="Int. J. Mol. Sci.">
        <title>Draft Genome of Tanacetum Coccineum: Genomic Comparison of Closely Related Tanacetum-Family Plants.</title>
        <authorList>
            <person name="Yamashiro T."/>
            <person name="Shiraishi A."/>
            <person name="Nakayama K."/>
            <person name="Satake H."/>
        </authorList>
    </citation>
    <scope>NUCLEOTIDE SEQUENCE</scope>
</reference>
<dbReference type="Proteomes" id="UP001151760">
    <property type="component" value="Unassembled WGS sequence"/>
</dbReference>
<organism evidence="1 2">
    <name type="scientific">Tanacetum coccineum</name>
    <dbReference type="NCBI Taxonomy" id="301880"/>
    <lineage>
        <taxon>Eukaryota</taxon>
        <taxon>Viridiplantae</taxon>
        <taxon>Streptophyta</taxon>
        <taxon>Embryophyta</taxon>
        <taxon>Tracheophyta</taxon>
        <taxon>Spermatophyta</taxon>
        <taxon>Magnoliopsida</taxon>
        <taxon>eudicotyledons</taxon>
        <taxon>Gunneridae</taxon>
        <taxon>Pentapetalae</taxon>
        <taxon>asterids</taxon>
        <taxon>campanulids</taxon>
        <taxon>Asterales</taxon>
        <taxon>Asteraceae</taxon>
        <taxon>Asteroideae</taxon>
        <taxon>Anthemideae</taxon>
        <taxon>Anthemidinae</taxon>
        <taxon>Tanacetum</taxon>
    </lineage>
</organism>